<proteinExistence type="predicted"/>
<sequence>MANNNGLPPRPLLTAATRDGLVLPVLDLTDPRFTVPDDAASLERLFGTVIEEERRRRHVPKFILRWMLRRAAKRSRLLRALFGENTSFLDAISTYVMKLGPDNLPPSYDSPADRRIAASPNLTLLRLRTQQVAGLLADALVPALERAPSAPLRLVNIAGGTTIDSLNALMMLRRRNDALLRRPIVIHVLDQQDAGPFFGRNALAALRQPGAPLAELDITFDHRLYDWTDTATLEALLREVTAANAVAAASSEGGLFEYGTDEAIIANLRALHAGGVMAVAGSVTASHAARRRMLKLSRFKLFPRGLEGFAPLAAQAGYRIARAETNHSSEQVLLAPA</sequence>
<organism evidence="1 2">
    <name type="scientific">Pseudolabrys taiwanensis</name>
    <dbReference type="NCBI Taxonomy" id="331696"/>
    <lineage>
        <taxon>Bacteria</taxon>
        <taxon>Pseudomonadati</taxon>
        <taxon>Pseudomonadota</taxon>
        <taxon>Alphaproteobacteria</taxon>
        <taxon>Hyphomicrobiales</taxon>
        <taxon>Xanthobacteraceae</taxon>
        <taxon>Pseudolabrys</taxon>
    </lineage>
</organism>
<dbReference type="EMBL" id="CP031417">
    <property type="protein sequence ID" value="AXK82439.1"/>
    <property type="molecule type" value="Genomic_DNA"/>
</dbReference>
<protein>
    <submittedName>
        <fullName evidence="1">Uncharacterized protein</fullName>
    </submittedName>
</protein>
<evidence type="ECO:0000313" key="1">
    <source>
        <dbReference type="EMBL" id="AXK82439.1"/>
    </source>
</evidence>
<dbReference type="Proteomes" id="UP000254889">
    <property type="component" value="Chromosome"/>
</dbReference>
<dbReference type="KEGG" id="ptaw:DW352_19095"/>
<keyword evidence="2" id="KW-1185">Reference proteome</keyword>
<gene>
    <name evidence="1" type="ORF">DW352_19095</name>
</gene>
<accession>A0A345ZZU2</accession>
<name>A0A345ZZU2_9HYPH</name>
<reference evidence="1 2" key="1">
    <citation type="submission" date="2018-07" db="EMBL/GenBank/DDBJ databases">
        <authorList>
            <person name="Quirk P.G."/>
            <person name="Krulwich T.A."/>
        </authorList>
    </citation>
    <scope>NUCLEOTIDE SEQUENCE [LARGE SCALE GENOMIC DNA]</scope>
    <source>
        <strain evidence="1 2">CC-BB4</strain>
    </source>
</reference>
<evidence type="ECO:0000313" key="2">
    <source>
        <dbReference type="Proteomes" id="UP000254889"/>
    </source>
</evidence>
<dbReference type="OrthoDB" id="2529253at2"/>
<dbReference type="AlphaFoldDB" id="A0A345ZZU2"/>